<dbReference type="KEGG" id="roz:CBI38_24675"/>
<dbReference type="EMBL" id="CP021354">
    <property type="protein sequence ID" value="AWK74273.1"/>
    <property type="molecule type" value="Genomic_DNA"/>
</dbReference>
<gene>
    <name evidence="1" type="ORF">CBI38_24675</name>
</gene>
<evidence type="ECO:0000313" key="2">
    <source>
        <dbReference type="Proteomes" id="UP000245711"/>
    </source>
</evidence>
<name>A0A2S2C0B3_9NOCA</name>
<protein>
    <submittedName>
        <fullName evidence="1">Uncharacterized protein</fullName>
    </submittedName>
</protein>
<dbReference type="Proteomes" id="UP000245711">
    <property type="component" value="Chromosome"/>
</dbReference>
<keyword evidence="2" id="KW-1185">Reference proteome</keyword>
<organism evidence="1 2">
    <name type="scientific">Rhodococcus oxybenzonivorans</name>
    <dbReference type="NCBI Taxonomy" id="1990687"/>
    <lineage>
        <taxon>Bacteria</taxon>
        <taxon>Bacillati</taxon>
        <taxon>Actinomycetota</taxon>
        <taxon>Actinomycetes</taxon>
        <taxon>Mycobacteriales</taxon>
        <taxon>Nocardiaceae</taxon>
        <taxon>Rhodococcus</taxon>
    </lineage>
</organism>
<dbReference type="RefSeq" id="WP_109333048.1">
    <property type="nucleotide sequence ID" value="NZ_CP021354.1"/>
</dbReference>
<reference evidence="1 2" key="1">
    <citation type="submission" date="2017-05" db="EMBL/GenBank/DDBJ databases">
        <title>Isolation of Rhodococcus sp. S2-17 biodegrading of BP-3.</title>
        <authorList>
            <person name="Lee Y."/>
            <person name="Kim K.H."/>
            <person name="Chun B.H."/>
            <person name="Jung H.S."/>
            <person name="Jeon C.O."/>
        </authorList>
    </citation>
    <scope>NUCLEOTIDE SEQUENCE [LARGE SCALE GENOMIC DNA]</scope>
    <source>
        <strain evidence="1 2">S2-17</strain>
    </source>
</reference>
<dbReference type="AlphaFoldDB" id="A0A2S2C0B3"/>
<proteinExistence type="predicted"/>
<evidence type="ECO:0000313" key="1">
    <source>
        <dbReference type="EMBL" id="AWK74273.1"/>
    </source>
</evidence>
<accession>A0A2S2C0B3</accession>
<sequence length="86" mass="9366">MTAPQRYGGAARYYPQTDNRKPCAVAGCDQVTQAISGRCFQHRTDIPVSRTQDAISVAGITFTVAAARALGDRIHDLADEIEKDRT</sequence>